<comment type="similarity">
    <text evidence="1">Belongs to the UPF0065 (bug) family.</text>
</comment>
<feature type="chain" id="PRO_5012356605" description="ABC transporter substrate-binding protein" evidence="2">
    <location>
        <begin position="33"/>
        <end position="341"/>
    </location>
</feature>
<sequence>MCRTRSGLGSALKAAIGCMALSLLPLGSAAHAANGQDYPNRAVQLIVPFGPGSTADVVARLFGRYASERLGQPVIVQNRSGAGGTIGVEAVTTAAPDGYTLLLTTSSTIVINPSLYKNLRYDVERDLQPIAELGVLPALLIAAPSLPANNVKELVNYVRQNPGKLSYASNGLGSYAHVLMELLKTSTGIEMVHIPYRGGNQADADLIAGNVHLMFNSLAAAAPQVAAGRLKALAVSSGQPSPLMPGVPGMGNSGVPELDDYDVSYWVGLFAPAGTQPAIVEKLVALANDWVAQPQTRQALSGQKILASPPKTPQAVRATIQSETRQWAEVLKNAKVEPQAY</sequence>
<dbReference type="PIRSF" id="PIRSF017082">
    <property type="entry name" value="YflP"/>
    <property type="match status" value="1"/>
</dbReference>
<dbReference type="Proteomes" id="UP000215633">
    <property type="component" value="Unassembled WGS sequence"/>
</dbReference>
<proteinExistence type="inferred from homology"/>
<dbReference type="InterPro" id="IPR005064">
    <property type="entry name" value="BUG"/>
</dbReference>
<feature type="signal peptide" evidence="2">
    <location>
        <begin position="1"/>
        <end position="32"/>
    </location>
</feature>
<reference evidence="4" key="1">
    <citation type="submission" date="2017-05" db="EMBL/GenBank/DDBJ databases">
        <title>Complete and WGS of Bordetella genogroups.</title>
        <authorList>
            <person name="Spilker T."/>
            <person name="Lipuma J."/>
        </authorList>
    </citation>
    <scope>NUCLEOTIDE SEQUENCE [LARGE SCALE GENOMIC DNA]</scope>
    <source>
        <strain evidence="4">AU8256</strain>
    </source>
</reference>
<evidence type="ECO:0008006" key="5">
    <source>
        <dbReference type="Google" id="ProtNLM"/>
    </source>
</evidence>
<dbReference type="Pfam" id="PF03401">
    <property type="entry name" value="TctC"/>
    <property type="match status" value="1"/>
</dbReference>
<evidence type="ECO:0000256" key="2">
    <source>
        <dbReference type="SAM" id="SignalP"/>
    </source>
</evidence>
<dbReference type="RefSeq" id="WP_094807087.1">
    <property type="nucleotide sequence ID" value="NZ_NEVT01000006.1"/>
</dbReference>
<dbReference type="AlphaFoldDB" id="A0A261VQN8"/>
<dbReference type="PANTHER" id="PTHR42928">
    <property type="entry name" value="TRICARBOXYLATE-BINDING PROTEIN"/>
    <property type="match status" value="1"/>
</dbReference>
<protein>
    <recommendedName>
        <fullName evidence="5">ABC transporter substrate-binding protein</fullName>
    </recommendedName>
</protein>
<dbReference type="Gene3D" id="3.40.190.10">
    <property type="entry name" value="Periplasmic binding protein-like II"/>
    <property type="match status" value="1"/>
</dbReference>
<accession>A0A261VQN8</accession>
<dbReference type="PANTHER" id="PTHR42928:SF5">
    <property type="entry name" value="BLR1237 PROTEIN"/>
    <property type="match status" value="1"/>
</dbReference>
<organism evidence="3 4">
    <name type="scientific">Bordetella genomosp. 2</name>
    <dbReference type="NCBI Taxonomy" id="1983456"/>
    <lineage>
        <taxon>Bacteria</taxon>
        <taxon>Pseudomonadati</taxon>
        <taxon>Pseudomonadota</taxon>
        <taxon>Betaproteobacteria</taxon>
        <taxon>Burkholderiales</taxon>
        <taxon>Alcaligenaceae</taxon>
        <taxon>Bordetella</taxon>
    </lineage>
</organism>
<gene>
    <name evidence="3" type="ORF">CAL24_14935</name>
</gene>
<name>A0A261VQN8_9BORD</name>
<evidence type="ECO:0000313" key="4">
    <source>
        <dbReference type="Proteomes" id="UP000215633"/>
    </source>
</evidence>
<keyword evidence="4" id="KW-1185">Reference proteome</keyword>
<dbReference type="Gene3D" id="3.40.190.150">
    <property type="entry name" value="Bordetella uptake gene, domain 1"/>
    <property type="match status" value="1"/>
</dbReference>
<comment type="caution">
    <text evidence="3">The sequence shown here is derived from an EMBL/GenBank/DDBJ whole genome shotgun (WGS) entry which is preliminary data.</text>
</comment>
<keyword evidence="2" id="KW-0732">Signal</keyword>
<dbReference type="InterPro" id="IPR042100">
    <property type="entry name" value="Bug_dom1"/>
</dbReference>
<evidence type="ECO:0000256" key="1">
    <source>
        <dbReference type="ARBA" id="ARBA00006987"/>
    </source>
</evidence>
<dbReference type="SUPFAM" id="SSF53850">
    <property type="entry name" value="Periplasmic binding protein-like II"/>
    <property type="match status" value="1"/>
</dbReference>
<dbReference type="CDD" id="cd13578">
    <property type="entry name" value="PBP2_Bug27"/>
    <property type="match status" value="1"/>
</dbReference>
<dbReference type="EMBL" id="NEVT01000006">
    <property type="protein sequence ID" value="OZI76424.1"/>
    <property type="molecule type" value="Genomic_DNA"/>
</dbReference>
<evidence type="ECO:0000313" key="3">
    <source>
        <dbReference type="EMBL" id="OZI76424.1"/>
    </source>
</evidence>